<dbReference type="EMBL" id="CAJPEX010000221">
    <property type="protein sequence ID" value="CAG0914370.1"/>
    <property type="molecule type" value="Genomic_DNA"/>
</dbReference>
<dbReference type="PANTHER" id="PTHR16797">
    <property type="entry name" value="FACTOR VIII-ASSOCIATED GENE 1"/>
    <property type="match status" value="1"/>
</dbReference>
<dbReference type="GO" id="GO:0005769">
    <property type="term" value="C:early endosome"/>
    <property type="evidence" value="ECO:0007669"/>
    <property type="project" value="TreeGrafter"/>
</dbReference>
<dbReference type="Gene3D" id="1.25.40.10">
    <property type="entry name" value="Tetratricopeptide repeat domain"/>
    <property type="match status" value="1"/>
</dbReference>
<accession>A0A7R9BH73</accession>
<dbReference type="InterPro" id="IPR011990">
    <property type="entry name" value="TPR-like_helical_dom_sf"/>
</dbReference>
<reference evidence="1" key="1">
    <citation type="submission" date="2020-11" db="EMBL/GenBank/DDBJ databases">
        <authorList>
            <person name="Tran Van P."/>
        </authorList>
    </citation>
    <scope>NUCLEOTIDE SEQUENCE</scope>
</reference>
<dbReference type="InterPro" id="IPR039494">
    <property type="entry name" value="F8A"/>
</dbReference>
<proteinExistence type="predicted"/>
<dbReference type="PANTHER" id="PTHR16797:SF4">
    <property type="entry name" value="40-KDA HUNTINGTIN-ASSOCIATED PROTEIN"/>
    <property type="match status" value="1"/>
</dbReference>
<dbReference type="Proteomes" id="UP000678499">
    <property type="component" value="Unassembled WGS sequence"/>
</dbReference>
<protein>
    <submittedName>
        <fullName evidence="1">Uncharacterized protein</fullName>
    </submittedName>
</protein>
<sequence>MLGRFFEFEVSEQENYDLRLPTFDEHLLNAISYYNMAANVYLEFKQPHLASGVCLEVGNALRAAGKRSEALGYFLQAAEIESKFPLSHLLACQAVVECYVDLGDHEMALNTLTEMGQSLEEQGGEQPAFFEMQSDVEVTSLLILLLLEYPKAHLKTEHRKIMLKFSPDNDDVGSCVHSGSDAENDRRLLLQSLVLAMEMKHFESLKETETQLSKYLNKTQADILHHIVFTSRNRFNLGTS</sequence>
<dbReference type="EMBL" id="OA882258">
    <property type="protein sequence ID" value="CAD7274218.1"/>
    <property type="molecule type" value="Genomic_DNA"/>
</dbReference>
<gene>
    <name evidence="1" type="ORF">NMOB1V02_LOCUS2068</name>
</gene>
<dbReference type="OrthoDB" id="10249246at2759"/>
<organism evidence="1">
    <name type="scientific">Notodromas monacha</name>
    <dbReference type="NCBI Taxonomy" id="399045"/>
    <lineage>
        <taxon>Eukaryota</taxon>
        <taxon>Metazoa</taxon>
        <taxon>Ecdysozoa</taxon>
        <taxon>Arthropoda</taxon>
        <taxon>Crustacea</taxon>
        <taxon>Oligostraca</taxon>
        <taxon>Ostracoda</taxon>
        <taxon>Podocopa</taxon>
        <taxon>Podocopida</taxon>
        <taxon>Cypridocopina</taxon>
        <taxon>Cypridoidea</taxon>
        <taxon>Cyprididae</taxon>
        <taxon>Notodromas</taxon>
    </lineage>
</organism>
<dbReference type="AlphaFoldDB" id="A0A7R9BH73"/>
<evidence type="ECO:0000313" key="2">
    <source>
        <dbReference type="Proteomes" id="UP000678499"/>
    </source>
</evidence>
<dbReference type="SUPFAM" id="SSF48452">
    <property type="entry name" value="TPR-like"/>
    <property type="match status" value="1"/>
</dbReference>
<dbReference type="GO" id="GO:0099518">
    <property type="term" value="P:vesicle cytoskeletal trafficking"/>
    <property type="evidence" value="ECO:0007669"/>
    <property type="project" value="TreeGrafter"/>
</dbReference>
<evidence type="ECO:0000313" key="1">
    <source>
        <dbReference type="EMBL" id="CAD7274218.1"/>
    </source>
</evidence>
<name>A0A7R9BH73_9CRUS</name>
<keyword evidence="2" id="KW-1185">Reference proteome</keyword>